<proteinExistence type="inferred from homology"/>
<evidence type="ECO:0000256" key="4">
    <source>
        <dbReference type="ARBA" id="ARBA00012178"/>
    </source>
</evidence>
<dbReference type="GO" id="GO:0140955">
    <property type="term" value="F:histone H3K36 trimethyltransferase activity"/>
    <property type="evidence" value="ECO:0007669"/>
    <property type="project" value="UniProtKB-EC"/>
</dbReference>
<dbReference type="InterPro" id="IPR046341">
    <property type="entry name" value="SET_dom_sf"/>
</dbReference>
<comment type="catalytic activity">
    <reaction evidence="30">
        <text>L-lysyl(4)-[histone H3] + 3 S-adenosyl-L-methionine = N(6),N(6),N(6)-trimethyl-L-lysyl(4)-[histone H3] + 3 S-adenosyl-L-homocysteine + 3 H(+)</text>
        <dbReference type="Rhea" id="RHEA:60260"/>
        <dbReference type="Rhea" id="RHEA-COMP:15537"/>
        <dbReference type="Rhea" id="RHEA-COMP:15547"/>
        <dbReference type="ChEBI" id="CHEBI:15378"/>
        <dbReference type="ChEBI" id="CHEBI:29969"/>
        <dbReference type="ChEBI" id="CHEBI:57856"/>
        <dbReference type="ChEBI" id="CHEBI:59789"/>
        <dbReference type="ChEBI" id="CHEBI:61961"/>
        <dbReference type="EC" id="2.1.1.354"/>
    </reaction>
    <physiologicalReaction direction="left-to-right" evidence="30">
        <dbReference type="Rhea" id="RHEA:60261"/>
    </physiologicalReaction>
</comment>
<dbReference type="PROSITE" id="PS50806">
    <property type="entry name" value="KRAB_RELATED"/>
    <property type="match status" value="1"/>
</dbReference>
<dbReference type="GO" id="GO:0140949">
    <property type="term" value="F:histone H3K9 trimethyltransferase activity"/>
    <property type="evidence" value="ECO:0007669"/>
    <property type="project" value="UniProtKB-EC"/>
</dbReference>
<comment type="catalytic activity">
    <reaction evidence="25">
        <text>L-lysyl-[protein] + S-adenosyl-L-methionine = N(6)-methyl-L-lysyl-[protein] + S-adenosyl-L-homocysteine + H(+)</text>
        <dbReference type="Rhea" id="RHEA:51736"/>
        <dbReference type="Rhea" id="RHEA-COMP:9752"/>
        <dbReference type="Rhea" id="RHEA-COMP:13053"/>
        <dbReference type="ChEBI" id="CHEBI:15378"/>
        <dbReference type="ChEBI" id="CHEBI:29969"/>
        <dbReference type="ChEBI" id="CHEBI:57856"/>
        <dbReference type="ChEBI" id="CHEBI:59789"/>
        <dbReference type="ChEBI" id="CHEBI:61929"/>
    </reaction>
    <physiologicalReaction direction="left-to-right" evidence="25">
        <dbReference type="Rhea" id="RHEA:51737"/>
    </physiologicalReaction>
</comment>
<evidence type="ECO:0000256" key="29">
    <source>
        <dbReference type="ARBA" id="ARBA00052676"/>
    </source>
</evidence>
<dbReference type="Gene3D" id="2.170.270.10">
    <property type="entry name" value="SET domain"/>
    <property type="match status" value="1"/>
</dbReference>
<comment type="catalytic activity">
    <reaction evidence="26">
        <text>L-lysyl(20)-[histone H4] + S-adenosyl-L-methionine = N(6)-methyl-L-lysyl(20)-[histone H4] + S-adenosyl-L-homocysteine + H(+)</text>
        <dbReference type="Rhea" id="RHEA:60344"/>
        <dbReference type="Rhea" id="RHEA-COMP:15554"/>
        <dbReference type="Rhea" id="RHEA-COMP:15555"/>
        <dbReference type="ChEBI" id="CHEBI:15378"/>
        <dbReference type="ChEBI" id="CHEBI:29969"/>
        <dbReference type="ChEBI" id="CHEBI:57856"/>
        <dbReference type="ChEBI" id="CHEBI:59789"/>
        <dbReference type="ChEBI" id="CHEBI:61929"/>
        <dbReference type="EC" id="2.1.1.361"/>
    </reaction>
    <physiologicalReaction direction="left-to-right" evidence="26">
        <dbReference type="Rhea" id="RHEA:60345"/>
    </physiologicalReaction>
</comment>
<dbReference type="GO" id="GO:0010844">
    <property type="term" value="F:recombination hotspot binding"/>
    <property type="evidence" value="ECO:0007669"/>
    <property type="project" value="TreeGrafter"/>
</dbReference>
<keyword evidence="18" id="KW-0156">Chromatin regulator</keyword>
<dbReference type="GO" id="GO:0140944">
    <property type="term" value="F:histone H4K20 monomethyltransferase activity"/>
    <property type="evidence" value="ECO:0007669"/>
    <property type="project" value="UniProtKB-EC"/>
</dbReference>
<dbReference type="FunFam" id="2.170.270.10:FF:000031">
    <property type="entry name" value="probable histone-lysine N-methyltransferase PRDM7"/>
    <property type="match status" value="1"/>
</dbReference>
<evidence type="ECO:0000259" key="45">
    <source>
        <dbReference type="PROSITE" id="PS50805"/>
    </source>
</evidence>
<comment type="subunit">
    <text evidence="31">Homodimer. Interacts with EHMT2 and CDYL; interaction only takes place when PRDM9 is bound to hotspot DNA. Interacts with CXXC1; this interaction does not link PRDM9-activated recombination hotspot sites with DSB machinery and is not required for the hotspot recognition pathway. Forms a complex with EWSR1, REC8, SYCP3 and SYCP1; complex formation is dependent of phosphorylated form of REC8 and requires PRDM9 bound to hotspot DNA; EWSR1 joins PRDM9 with the chromosomal axis through REC8.</text>
</comment>
<keyword evidence="24" id="KW-0469">Meiosis</keyword>
<dbReference type="Pfam" id="PF01352">
    <property type="entry name" value="KRAB"/>
    <property type="match status" value="1"/>
</dbReference>
<evidence type="ECO:0000256" key="9">
    <source>
        <dbReference type="ARBA" id="ARBA00022454"/>
    </source>
</evidence>
<evidence type="ECO:0000256" key="30">
    <source>
        <dbReference type="ARBA" id="ARBA00052951"/>
    </source>
</evidence>
<dbReference type="GO" id="GO:0005654">
    <property type="term" value="C:nucleoplasm"/>
    <property type="evidence" value="ECO:0007669"/>
    <property type="project" value="UniProtKB-ARBA"/>
</dbReference>
<keyword evidence="10" id="KW-0488">Methylation</keyword>
<protein>
    <recommendedName>
        <fullName evidence="32">Histone-lysine N-methyltransferase PRDM9</fullName>
        <ecNumber evidence="5">2.1.1.354</ecNumber>
        <ecNumber evidence="6">2.1.1.355</ecNumber>
        <ecNumber evidence="4">2.1.1.359</ecNumber>
        <ecNumber evidence="7">2.1.1.361</ecNumber>
        <ecNumber evidence="8">2.1.1.362</ecNumber>
    </recommendedName>
    <alternativeName>
        <fullName evidence="34">PR domain zinc finger protein 9</fullName>
    </alternativeName>
    <alternativeName>
        <fullName evidence="40">PR domain-containing protein 9</fullName>
    </alternativeName>
    <alternativeName>
        <fullName evidence="36">Protein-lysine N-methyltransferase PRDM9</fullName>
    </alternativeName>
    <alternativeName>
        <fullName evidence="37">[histone H3]-lysine36 N-trimethyltransferase PRDM9</fullName>
    </alternativeName>
    <alternativeName>
        <fullName evidence="38">[histone H3]-lysine4 N-trimethyltransferase PRDM9</fullName>
    </alternativeName>
    <alternativeName>
        <fullName evidence="33">[histone H3]-lysine9 N-trimethyltransferase PRDM9</fullName>
    </alternativeName>
    <alternativeName>
        <fullName evidence="35">[histone H4]-N-methyl-L-lysine20 N-methyltransferase PRDM9</fullName>
    </alternativeName>
    <alternativeName>
        <fullName evidence="39">[histone H4]-lysine20 N-methyltransferase PRDM9</fullName>
    </alternativeName>
</protein>
<dbReference type="GO" id="GO:0043565">
    <property type="term" value="F:sequence-specific DNA binding"/>
    <property type="evidence" value="ECO:0007669"/>
    <property type="project" value="UniProtKB-ARBA"/>
</dbReference>
<evidence type="ECO:0000256" key="12">
    <source>
        <dbReference type="ARBA" id="ARBA00022679"/>
    </source>
</evidence>
<evidence type="ECO:0000256" key="16">
    <source>
        <dbReference type="ARBA" id="ARBA00022771"/>
    </source>
</evidence>
<keyword evidence="12" id="KW-0808">Transferase</keyword>
<evidence type="ECO:0000256" key="26">
    <source>
        <dbReference type="ARBA" id="ARBA00048226"/>
    </source>
</evidence>
<dbReference type="EC" id="2.1.1.354" evidence="5"/>
<feature type="compositionally biased region" description="Acidic residues" evidence="42">
    <location>
        <begin position="70"/>
        <end position="85"/>
    </location>
</feature>
<evidence type="ECO:0000259" key="43">
    <source>
        <dbReference type="PROSITE" id="PS50157"/>
    </source>
</evidence>
<evidence type="ECO:0000256" key="37">
    <source>
        <dbReference type="ARBA" id="ARBA00078684"/>
    </source>
</evidence>
<feature type="compositionally biased region" description="Polar residues" evidence="42">
    <location>
        <begin position="529"/>
        <end position="541"/>
    </location>
</feature>
<evidence type="ECO:0000256" key="3">
    <source>
        <dbReference type="ARBA" id="ARBA00006991"/>
    </source>
</evidence>
<dbReference type="PROSITE" id="PS50805">
    <property type="entry name" value="KRAB"/>
    <property type="match status" value="1"/>
</dbReference>
<evidence type="ECO:0000256" key="1">
    <source>
        <dbReference type="ARBA" id="ARBA00004123"/>
    </source>
</evidence>
<evidence type="ECO:0000256" key="42">
    <source>
        <dbReference type="SAM" id="MobiDB-lite"/>
    </source>
</evidence>
<keyword evidence="47" id="KW-1185">Reference proteome</keyword>
<dbReference type="EC" id="2.1.1.359" evidence="4"/>
<feature type="region of interest" description="Disordered" evidence="42">
    <location>
        <begin position="472"/>
        <end position="620"/>
    </location>
</feature>
<evidence type="ECO:0000256" key="8">
    <source>
        <dbReference type="ARBA" id="ARBA00012188"/>
    </source>
</evidence>
<dbReference type="FunFam" id="3.30.160.60:FF:000189">
    <property type="entry name" value="zinc finger protein 133 isoform X1"/>
    <property type="match status" value="1"/>
</dbReference>
<dbReference type="InterPro" id="IPR050331">
    <property type="entry name" value="Zinc_finger"/>
</dbReference>
<keyword evidence="16 41" id="KW-0863">Zinc-finger</keyword>
<evidence type="ECO:0000256" key="11">
    <source>
        <dbReference type="ARBA" id="ARBA00022603"/>
    </source>
</evidence>
<dbReference type="FunFam" id="3.30.160.60:FF:000601">
    <property type="entry name" value="Histone-lysine N-methyltransferase PRDM9"/>
    <property type="match status" value="1"/>
</dbReference>
<feature type="region of interest" description="Disordered" evidence="42">
    <location>
        <begin position="1"/>
        <end position="95"/>
    </location>
</feature>
<evidence type="ECO:0000256" key="5">
    <source>
        <dbReference type="ARBA" id="ARBA00012182"/>
    </source>
</evidence>
<evidence type="ECO:0000256" key="14">
    <source>
        <dbReference type="ARBA" id="ARBA00022723"/>
    </source>
</evidence>
<gene>
    <name evidence="48" type="primary">LOC101701112</name>
</gene>
<dbReference type="Gene3D" id="3.30.160.60">
    <property type="entry name" value="Classic Zinc Finger"/>
    <property type="match status" value="3"/>
</dbReference>
<dbReference type="PANTHER" id="PTHR16515:SF10">
    <property type="entry name" value="HISTONE-LYSINE N-METHYLTRANSFERASE PRDM9-RELATED"/>
    <property type="match status" value="1"/>
</dbReference>
<dbReference type="InterPro" id="IPR013087">
    <property type="entry name" value="Znf_C2H2_type"/>
</dbReference>
<dbReference type="GO" id="GO:0005694">
    <property type="term" value="C:chromosome"/>
    <property type="evidence" value="ECO:0007669"/>
    <property type="project" value="UniProtKB-SubCell"/>
</dbReference>
<dbReference type="GO" id="GO:0008270">
    <property type="term" value="F:zinc ion binding"/>
    <property type="evidence" value="ECO:0007669"/>
    <property type="project" value="UniProtKB-KW"/>
</dbReference>
<keyword evidence="9" id="KW-0158">Chromosome</keyword>
<evidence type="ECO:0000256" key="36">
    <source>
        <dbReference type="ARBA" id="ARBA00076659"/>
    </source>
</evidence>
<keyword evidence="22" id="KW-0804">Transcription</keyword>
<feature type="region of interest" description="Disordered" evidence="42">
    <location>
        <begin position="148"/>
        <end position="248"/>
    </location>
</feature>
<keyword evidence="14" id="KW-0479">Metal-binding</keyword>
<evidence type="ECO:0000259" key="46">
    <source>
        <dbReference type="PROSITE" id="PS50806"/>
    </source>
</evidence>
<dbReference type="InterPro" id="IPR036236">
    <property type="entry name" value="Znf_C2H2_sf"/>
</dbReference>
<feature type="domain" description="KRAB" evidence="45">
    <location>
        <begin position="96"/>
        <end position="177"/>
    </location>
</feature>
<dbReference type="EC" id="2.1.1.355" evidence="6"/>
<dbReference type="InterPro" id="IPR003655">
    <property type="entry name" value="aKRAB"/>
</dbReference>
<dbReference type="GO" id="GO:0035825">
    <property type="term" value="P:homologous recombination"/>
    <property type="evidence" value="ECO:0007669"/>
    <property type="project" value="UniProtKB-ARBA"/>
</dbReference>
<comment type="catalytic activity">
    <reaction evidence="28">
        <text>L-lysyl(36)-[histone H3] + 3 S-adenosyl-L-methionine = N(6),N(6),N(6)-trimethyl-L-lysyl(36)-[histone H3] + 3 S-adenosyl-L-homocysteine + 3 H(+)</text>
        <dbReference type="Rhea" id="RHEA:60324"/>
        <dbReference type="Rhea" id="RHEA-COMP:9785"/>
        <dbReference type="Rhea" id="RHEA-COMP:15536"/>
        <dbReference type="ChEBI" id="CHEBI:15378"/>
        <dbReference type="ChEBI" id="CHEBI:29969"/>
        <dbReference type="ChEBI" id="CHEBI:57856"/>
        <dbReference type="ChEBI" id="CHEBI:59789"/>
        <dbReference type="ChEBI" id="CHEBI:61961"/>
        <dbReference type="EC" id="2.1.1.359"/>
    </reaction>
    <physiologicalReaction direction="left-to-right" evidence="28">
        <dbReference type="Rhea" id="RHEA:60325"/>
    </physiologicalReaction>
</comment>
<evidence type="ECO:0000256" key="13">
    <source>
        <dbReference type="ARBA" id="ARBA00022691"/>
    </source>
</evidence>
<dbReference type="GO" id="GO:0010845">
    <property type="term" value="P:positive regulation of reciprocal meiotic recombination"/>
    <property type="evidence" value="ECO:0007669"/>
    <property type="project" value="UniProtKB-ARBA"/>
</dbReference>
<dbReference type="SUPFAM" id="SSF82199">
    <property type="entry name" value="SET domain"/>
    <property type="match status" value="1"/>
</dbReference>
<comment type="catalytic activity">
    <reaction evidence="27">
        <text>N(6)-methyl-L-lysyl(20)-[histone H4] + S-adenosyl-L-methionine = N(6),N(6)-dimethyl-L-lysyl(20)-[histone H4] + S-adenosyl-L-homocysteine + H(+)</text>
        <dbReference type="Rhea" id="RHEA:60348"/>
        <dbReference type="Rhea" id="RHEA-COMP:15555"/>
        <dbReference type="Rhea" id="RHEA-COMP:15556"/>
        <dbReference type="ChEBI" id="CHEBI:15378"/>
        <dbReference type="ChEBI" id="CHEBI:57856"/>
        <dbReference type="ChEBI" id="CHEBI:59789"/>
        <dbReference type="ChEBI" id="CHEBI:61929"/>
        <dbReference type="ChEBI" id="CHEBI:61976"/>
        <dbReference type="EC" id="2.1.1.362"/>
    </reaction>
    <physiologicalReaction direction="left-to-right" evidence="27">
        <dbReference type="Rhea" id="RHEA:60349"/>
    </physiologicalReaction>
</comment>
<evidence type="ECO:0000256" key="40">
    <source>
        <dbReference type="ARBA" id="ARBA00082173"/>
    </source>
</evidence>
<evidence type="ECO:0000313" key="48">
    <source>
        <dbReference type="RefSeq" id="XP_021102049.1"/>
    </source>
</evidence>
<sequence length="683" mass="75371">MYTHHPWACTEEGRGSSAWVPVPDPQAILPRSPRSGASREPGPQLLSFHRCLHLPGRCPGSMSAQSSSEDSPEEGSSEDSPEEGSSEAGQKPKVKDAFKDISRYFSKEEWARMGKFEKKRYRNVKNNYNMMLSIGLKPHRPAFMCQRRRTSNPLVDDTEDSDEEWTPRQQVRTPRVALRTEQSKRRTGRPRALLSADPRLKESPGAASLQDTGGPQETEPPVSSPRAGRNSGQRSRGKSEPRRKGIAPKVYSLRERKCRTYEEVSEPQDDDYLYCEKCKNYFIDSCAVHGAPAFVKDSAVAEGAADRAVLSLPPGLSIGPSSIPGAGLGVWNEASHLPLDLHFGPYEGQLTEDEEAGRSGYAWMVTKGRHCYEYVDGKDRSRANWMRYVNCARDEEEQNLVAFQYHRQIFYRTCQPIGPGSELFVWYGDEYGEELGIKWGSKWKQQHTARTAGPKADVQPCPSCSLAFSSQRSLSQHVKRSHPSQIPPGTPARENLNPQDPRLRDQLGELQDPDPSSSLNEGGGREVQGRSSPARQRTWQRGVSRASPSPPQGHIGGSGEREGGVEVGLRTGHDVDPGDTGSGRPGEGVSQVAGAQHGGSGPRLGDGSLVSRSRGSQAGEKPYVCRECGRGFSRKSSLTQHQRTHTGEKPYVCRECGRGFSRKSCLIRHQGTHTGEALCLQEE</sequence>
<dbReference type="GO" id="GO:0061982">
    <property type="term" value="P:meiosis I cell cycle process"/>
    <property type="evidence" value="ECO:0007669"/>
    <property type="project" value="UniProtKB-ARBA"/>
</dbReference>
<dbReference type="RefSeq" id="XP_021102049.1">
    <property type="nucleotide sequence ID" value="XM_021246390.1"/>
</dbReference>
<dbReference type="Pfam" id="PF21225">
    <property type="entry name" value="zf-C2H2_5"/>
    <property type="match status" value="1"/>
</dbReference>
<comment type="subcellular location">
    <subcellularLocation>
        <location evidence="2">Chromosome</location>
    </subcellularLocation>
    <subcellularLocation>
        <location evidence="1">Nucleus</location>
    </subcellularLocation>
</comment>
<evidence type="ECO:0000256" key="31">
    <source>
        <dbReference type="ARBA" id="ARBA00062662"/>
    </source>
</evidence>
<reference evidence="48" key="1">
    <citation type="submission" date="2025-08" db="UniProtKB">
        <authorList>
            <consortium name="RefSeq"/>
        </authorList>
    </citation>
    <scope>IDENTIFICATION</scope>
</reference>
<evidence type="ECO:0000256" key="10">
    <source>
        <dbReference type="ARBA" id="ARBA00022481"/>
    </source>
</evidence>
<evidence type="ECO:0000256" key="25">
    <source>
        <dbReference type="ARBA" id="ARBA00047738"/>
    </source>
</evidence>
<evidence type="ECO:0000256" key="23">
    <source>
        <dbReference type="ARBA" id="ARBA00023242"/>
    </source>
</evidence>
<evidence type="ECO:0000256" key="7">
    <source>
        <dbReference type="ARBA" id="ARBA00012187"/>
    </source>
</evidence>
<dbReference type="Gene3D" id="6.10.140.140">
    <property type="match status" value="1"/>
</dbReference>
<feature type="domain" description="SET" evidence="44">
    <location>
        <begin position="314"/>
        <end position="428"/>
    </location>
</feature>
<evidence type="ECO:0000256" key="15">
    <source>
        <dbReference type="ARBA" id="ARBA00022737"/>
    </source>
</evidence>
<feature type="domain" description="C2H2-type" evidence="43">
    <location>
        <begin position="459"/>
        <end position="487"/>
    </location>
</feature>
<dbReference type="GO" id="GO:0140941">
    <property type="term" value="F:histone H4K20me methyltransferase activity"/>
    <property type="evidence" value="ECO:0007669"/>
    <property type="project" value="UniProtKB-EC"/>
</dbReference>
<keyword evidence="15" id="KW-0677">Repeat</keyword>
<dbReference type="EC" id="2.1.1.361" evidence="7"/>
<dbReference type="PROSITE" id="PS00028">
    <property type="entry name" value="ZINC_FINGER_C2H2_1"/>
    <property type="match status" value="3"/>
</dbReference>
<dbReference type="Pfam" id="PF21549">
    <property type="entry name" value="PRDM2_PR"/>
    <property type="match status" value="1"/>
</dbReference>
<dbReference type="AlphaFoldDB" id="A0AAX6RZN3"/>
<dbReference type="InterPro" id="IPR001214">
    <property type="entry name" value="SET_dom"/>
</dbReference>
<dbReference type="PROSITE" id="PS50157">
    <property type="entry name" value="ZINC_FINGER_C2H2_2"/>
    <property type="match status" value="3"/>
</dbReference>
<evidence type="ECO:0000259" key="44">
    <source>
        <dbReference type="PROSITE" id="PS50280"/>
    </source>
</evidence>
<evidence type="ECO:0000256" key="32">
    <source>
        <dbReference type="ARBA" id="ARBA00072902"/>
    </source>
</evidence>
<keyword evidence="23" id="KW-0539">Nucleus</keyword>
<feature type="domain" description="C2H2-type" evidence="43">
    <location>
        <begin position="651"/>
        <end position="678"/>
    </location>
</feature>
<dbReference type="InterPro" id="IPR036051">
    <property type="entry name" value="KRAB_dom_sf"/>
</dbReference>
<dbReference type="SMART" id="SM00355">
    <property type="entry name" value="ZnF_C2H2"/>
    <property type="match status" value="3"/>
</dbReference>
<dbReference type="GeneID" id="101701112"/>
<evidence type="ECO:0000256" key="33">
    <source>
        <dbReference type="ARBA" id="ARBA00075660"/>
    </source>
</evidence>
<dbReference type="GO" id="GO:0006355">
    <property type="term" value="P:regulation of DNA-templated transcription"/>
    <property type="evidence" value="ECO:0007669"/>
    <property type="project" value="InterPro"/>
</dbReference>
<evidence type="ECO:0000256" key="27">
    <source>
        <dbReference type="ARBA" id="ARBA00048710"/>
    </source>
</evidence>
<dbReference type="Pfam" id="PF09514">
    <property type="entry name" value="SSXRD"/>
    <property type="match status" value="1"/>
</dbReference>
<dbReference type="Proteomes" id="UP000694906">
    <property type="component" value="Unplaced"/>
</dbReference>
<dbReference type="InterPro" id="IPR048414">
    <property type="entry name" value="PDRM9-like_Znf-C2H2"/>
</dbReference>
<dbReference type="InterPro" id="IPR019041">
    <property type="entry name" value="SSXRD_motif"/>
</dbReference>
<accession>A0AAX6RZN3</accession>
<evidence type="ECO:0000256" key="18">
    <source>
        <dbReference type="ARBA" id="ARBA00022853"/>
    </source>
</evidence>
<evidence type="ECO:0000256" key="6">
    <source>
        <dbReference type="ARBA" id="ARBA00012183"/>
    </source>
</evidence>
<evidence type="ECO:0000256" key="34">
    <source>
        <dbReference type="ARBA" id="ARBA00076318"/>
    </source>
</evidence>
<dbReference type="PROSITE" id="PS50280">
    <property type="entry name" value="SET"/>
    <property type="match status" value="1"/>
</dbReference>
<evidence type="ECO:0000313" key="47">
    <source>
        <dbReference type="Proteomes" id="UP000694906"/>
    </source>
</evidence>
<dbReference type="GO" id="GO:0140999">
    <property type="term" value="F:histone H3K4 trimethyltransferase activity"/>
    <property type="evidence" value="ECO:0007669"/>
    <property type="project" value="UniProtKB-EC"/>
</dbReference>
<comment type="similarity">
    <text evidence="3">Belongs to the krueppel C2H2-type zinc-finger protein family.</text>
</comment>
<evidence type="ECO:0000256" key="2">
    <source>
        <dbReference type="ARBA" id="ARBA00004286"/>
    </source>
</evidence>
<dbReference type="FunFam" id="3.30.160.60:FF:001312">
    <property type="entry name" value="Histone-lysine N-methyltransferase PRDM9"/>
    <property type="match status" value="1"/>
</dbReference>
<keyword evidence="11" id="KW-0489">Methyltransferase</keyword>
<evidence type="ECO:0000256" key="17">
    <source>
        <dbReference type="ARBA" id="ARBA00022833"/>
    </source>
</evidence>
<evidence type="ECO:0000256" key="39">
    <source>
        <dbReference type="ARBA" id="ARBA00080805"/>
    </source>
</evidence>
<dbReference type="EC" id="2.1.1.362" evidence="8"/>
<keyword evidence="17" id="KW-0862">Zinc</keyword>
<evidence type="ECO:0000256" key="22">
    <source>
        <dbReference type="ARBA" id="ARBA00023163"/>
    </source>
</evidence>
<evidence type="ECO:0000256" key="28">
    <source>
        <dbReference type="ARBA" id="ARBA00050525"/>
    </source>
</evidence>
<keyword evidence="19" id="KW-0805">Transcription regulation</keyword>
<feature type="domain" description="KRAB-related" evidence="46">
    <location>
        <begin position="93"/>
        <end position="156"/>
    </location>
</feature>
<evidence type="ECO:0000256" key="38">
    <source>
        <dbReference type="ARBA" id="ARBA00080666"/>
    </source>
</evidence>
<dbReference type="GO" id="GO:0032259">
    <property type="term" value="P:methylation"/>
    <property type="evidence" value="ECO:0007669"/>
    <property type="project" value="UniProtKB-KW"/>
</dbReference>
<organism evidence="47 48">
    <name type="scientific">Heterocephalus glaber</name>
    <name type="common">Naked mole rat</name>
    <dbReference type="NCBI Taxonomy" id="10181"/>
    <lineage>
        <taxon>Eukaryota</taxon>
        <taxon>Metazoa</taxon>
        <taxon>Chordata</taxon>
        <taxon>Craniata</taxon>
        <taxon>Vertebrata</taxon>
        <taxon>Euteleostomi</taxon>
        <taxon>Mammalia</taxon>
        <taxon>Eutheria</taxon>
        <taxon>Euarchontoglires</taxon>
        <taxon>Glires</taxon>
        <taxon>Rodentia</taxon>
        <taxon>Hystricomorpha</taxon>
        <taxon>Bathyergidae</taxon>
        <taxon>Heterocephalus</taxon>
    </lineage>
</organism>
<comment type="catalytic activity">
    <reaction evidence="29">
        <text>L-lysyl(9)-[histone H3] + 3 S-adenosyl-L-methionine = N(6),N(6),N(6)-trimethyl-L-lysyl(9)-[histone H3] + 3 S-adenosyl-L-homocysteine + 3 H(+)</text>
        <dbReference type="Rhea" id="RHEA:60276"/>
        <dbReference type="Rhea" id="RHEA-COMP:15538"/>
        <dbReference type="Rhea" id="RHEA-COMP:15546"/>
        <dbReference type="ChEBI" id="CHEBI:15378"/>
        <dbReference type="ChEBI" id="CHEBI:29969"/>
        <dbReference type="ChEBI" id="CHEBI:57856"/>
        <dbReference type="ChEBI" id="CHEBI:59789"/>
        <dbReference type="ChEBI" id="CHEBI:61961"/>
        <dbReference type="EC" id="2.1.1.355"/>
    </reaction>
    <physiologicalReaction direction="left-to-right" evidence="29">
        <dbReference type="Rhea" id="RHEA:60277"/>
    </physiologicalReaction>
</comment>
<keyword evidence="20" id="KW-0238">DNA-binding</keyword>
<feature type="domain" description="C2H2-type" evidence="43">
    <location>
        <begin position="623"/>
        <end position="650"/>
    </location>
</feature>
<evidence type="ECO:0000256" key="35">
    <source>
        <dbReference type="ARBA" id="ARBA00076494"/>
    </source>
</evidence>
<dbReference type="CDD" id="cd19193">
    <property type="entry name" value="PR-SET_PRDM7_9"/>
    <property type="match status" value="1"/>
</dbReference>
<evidence type="ECO:0000256" key="41">
    <source>
        <dbReference type="PROSITE-ProRule" id="PRU00042"/>
    </source>
</evidence>
<keyword evidence="21" id="KW-0010">Activator</keyword>
<dbReference type="SUPFAM" id="SSF57667">
    <property type="entry name" value="beta-beta-alpha zinc fingers"/>
    <property type="match status" value="1"/>
</dbReference>
<dbReference type="Pfam" id="PF00096">
    <property type="entry name" value="zf-C2H2"/>
    <property type="match status" value="2"/>
</dbReference>
<evidence type="ECO:0000256" key="20">
    <source>
        <dbReference type="ARBA" id="ARBA00023125"/>
    </source>
</evidence>
<dbReference type="InterPro" id="IPR001909">
    <property type="entry name" value="KRAB"/>
</dbReference>
<dbReference type="SMART" id="SM00349">
    <property type="entry name" value="KRAB"/>
    <property type="match status" value="1"/>
</dbReference>
<dbReference type="PANTHER" id="PTHR16515">
    <property type="entry name" value="PR DOMAIN ZINC FINGER PROTEIN"/>
    <property type="match status" value="1"/>
</dbReference>
<keyword evidence="13" id="KW-0949">S-adenosyl-L-methionine</keyword>
<dbReference type="SUPFAM" id="SSF109640">
    <property type="entry name" value="KRAB domain (Kruppel-associated box)"/>
    <property type="match status" value="1"/>
</dbReference>
<evidence type="ECO:0000256" key="24">
    <source>
        <dbReference type="ARBA" id="ARBA00023254"/>
    </source>
</evidence>
<evidence type="ECO:0000256" key="21">
    <source>
        <dbReference type="ARBA" id="ARBA00023159"/>
    </source>
</evidence>
<evidence type="ECO:0000256" key="19">
    <source>
        <dbReference type="ARBA" id="ARBA00023015"/>
    </source>
</evidence>
<dbReference type="InterPro" id="IPR044417">
    <property type="entry name" value="PRDM7_9_PR-SET"/>
</dbReference>
<name>A0AAX6RZN3_HETGA</name>